<proteinExistence type="predicted"/>
<dbReference type="Proteomes" id="UP001293718">
    <property type="component" value="Unassembled WGS sequence"/>
</dbReference>
<keyword evidence="2" id="KW-1185">Reference proteome</keyword>
<evidence type="ECO:0000313" key="2">
    <source>
        <dbReference type="Proteomes" id="UP001293718"/>
    </source>
</evidence>
<gene>
    <name evidence="1" type="ORF">SM757_31070</name>
</gene>
<name>A0ABU5IQ85_9BURK</name>
<comment type="caution">
    <text evidence="1">The sequence shown here is derived from an EMBL/GenBank/DDBJ whole genome shotgun (WGS) entry which is preliminary data.</text>
</comment>
<accession>A0ABU5IQ85</accession>
<dbReference type="RefSeq" id="WP_322468303.1">
    <property type="nucleotide sequence ID" value="NZ_JAXOJX010000093.1"/>
</dbReference>
<protein>
    <recommendedName>
        <fullName evidence="3">Phosphohydrolase</fullName>
    </recommendedName>
</protein>
<evidence type="ECO:0008006" key="3">
    <source>
        <dbReference type="Google" id="ProtNLM"/>
    </source>
</evidence>
<organism evidence="1 2">
    <name type="scientific">Azohydromonas lata</name>
    <dbReference type="NCBI Taxonomy" id="45677"/>
    <lineage>
        <taxon>Bacteria</taxon>
        <taxon>Pseudomonadati</taxon>
        <taxon>Pseudomonadota</taxon>
        <taxon>Betaproteobacteria</taxon>
        <taxon>Burkholderiales</taxon>
        <taxon>Sphaerotilaceae</taxon>
        <taxon>Azohydromonas</taxon>
    </lineage>
</organism>
<sequence length="407" mass="45669">MTLIRLSPEHLQPQPELPFDLYDEHHQLLVAAKQPLDHQVVQARLHARLGFYAESQAVEEWRRRLATATDELSQRDMPPKIVRARPISVPVQSFTKPGDEWENLTHALEAVLRDASANKPWLEPLNYVMARARGQATLKPDEALFHFIYEGQYYTDEYSSHQALRCMLIAGEVARHLEWDDALLDLLDRSALTMNVAMRRLQNTLAQERSGPLDAATQASIARHAADGARILEESGVADAEWIEAVRHHHDETLEQIPVAQRRPGQRVAVLLRRVDIYGAKLSRRADRAPATAMQAAREVCLGANGRLDRMGAALLKAMGLYPPGSFVKLENREIALVLARGIRQANHPKVAVVINAKGMPLPDPRPRDTAQPGYAVRSAISPAKMLMKLPRDRVQALHETLRSMQP</sequence>
<evidence type="ECO:0000313" key="1">
    <source>
        <dbReference type="EMBL" id="MDZ5461027.1"/>
    </source>
</evidence>
<dbReference type="Gene3D" id="1.10.3210.10">
    <property type="entry name" value="Hypothetical protein af1432"/>
    <property type="match status" value="1"/>
</dbReference>
<dbReference type="EMBL" id="JAXOJX010000093">
    <property type="protein sequence ID" value="MDZ5461027.1"/>
    <property type="molecule type" value="Genomic_DNA"/>
</dbReference>
<reference evidence="1 2" key="1">
    <citation type="submission" date="2023-11" db="EMBL/GenBank/DDBJ databases">
        <title>Draft genome of Azohydromonas lata strain H1 (DSM1123), a polyhydroxyalkanoate producer.</title>
        <authorList>
            <person name="Traversa D."/>
            <person name="D'Addabbo P."/>
            <person name="Pazzani C."/>
            <person name="Manzari C."/>
            <person name="Chiara M."/>
            <person name="Scrascia M."/>
        </authorList>
    </citation>
    <scope>NUCLEOTIDE SEQUENCE [LARGE SCALE GENOMIC DNA]</scope>
    <source>
        <strain evidence="1 2">H1</strain>
    </source>
</reference>